<organism evidence="2 3">
    <name type="scientific">Lagenidium giganteum</name>
    <dbReference type="NCBI Taxonomy" id="4803"/>
    <lineage>
        <taxon>Eukaryota</taxon>
        <taxon>Sar</taxon>
        <taxon>Stramenopiles</taxon>
        <taxon>Oomycota</taxon>
        <taxon>Peronosporomycetes</taxon>
        <taxon>Pythiales</taxon>
        <taxon>Pythiaceae</taxon>
    </lineage>
</organism>
<accession>A0AAV2YTK1</accession>
<feature type="compositionally biased region" description="Pro residues" evidence="1">
    <location>
        <begin position="158"/>
        <end position="173"/>
    </location>
</feature>
<proteinExistence type="predicted"/>
<evidence type="ECO:0000313" key="2">
    <source>
        <dbReference type="EMBL" id="DAZ97330.1"/>
    </source>
</evidence>
<comment type="caution">
    <text evidence="2">The sequence shown here is derived from an EMBL/GenBank/DDBJ whole genome shotgun (WGS) entry which is preliminary data.</text>
</comment>
<gene>
    <name evidence="2" type="ORF">N0F65_003694</name>
</gene>
<reference evidence="2" key="2">
    <citation type="journal article" date="2023" name="Microbiol Resour">
        <title>Decontamination and Annotation of the Draft Genome Sequence of the Oomycete Lagenidium giganteum ARSEF 373.</title>
        <authorList>
            <person name="Morgan W.R."/>
            <person name="Tartar A."/>
        </authorList>
    </citation>
    <scope>NUCLEOTIDE SEQUENCE</scope>
    <source>
        <strain evidence="2">ARSEF 373</strain>
    </source>
</reference>
<dbReference type="AlphaFoldDB" id="A0AAV2YTK1"/>
<evidence type="ECO:0000313" key="3">
    <source>
        <dbReference type="Proteomes" id="UP001146120"/>
    </source>
</evidence>
<evidence type="ECO:0000256" key="1">
    <source>
        <dbReference type="SAM" id="MobiDB-lite"/>
    </source>
</evidence>
<protein>
    <submittedName>
        <fullName evidence="2">Uncharacterized protein</fullName>
    </submittedName>
</protein>
<dbReference type="Proteomes" id="UP001146120">
    <property type="component" value="Unassembled WGS sequence"/>
</dbReference>
<reference evidence="2" key="1">
    <citation type="submission" date="2022-11" db="EMBL/GenBank/DDBJ databases">
        <authorList>
            <person name="Morgan W.R."/>
            <person name="Tartar A."/>
        </authorList>
    </citation>
    <scope>NUCLEOTIDE SEQUENCE</scope>
    <source>
        <strain evidence="2">ARSEF 373</strain>
    </source>
</reference>
<feature type="region of interest" description="Disordered" evidence="1">
    <location>
        <begin position="154"/>
        <end position="189"/>
    </location>
</feature>
<sequence>MDATAPLQLVEMHRFCAYLELRVQTKSIRLLQVLADEFTQEQEAQLLEFVRLGANLIAVLPLDSTSSRDRTDASTLLHERELQCEADCAVTLEEMTRGAAFLDALDRRLSTRNVYLLKIFFKEFMLGEDDELDRFIRCGCDVVSILPELRHDCQPVTASPPPSSPVQSPPHGPPVRRQQEGFMSPRKTEEPSMLTTRSVIVERVRLLEVCEPWVQIFDPNRLCMPFDGDRFPAVGRNWRRFWQRHSRAVWERHFWAPNASEDCAAEMQARHLRQCLARGAFERGIIRPLGRALGAEFFVALDNRPTPHEGWWYRRPRIDLRVLHRECGEEACWQYLQSQMYARFPVPPTLDPRTVQAKTERFFTSISASMWSVNEEFRTLAEDIAALKKHEARDVIDVDMDDQELM</sequence>
<dbReference type="EMBL" id="DAKRPA010000139">
    <property type="protein sequence ID" value="DAZ97330.1"/>
    <property type="molecule type" value="Genomic_DNA"/>
</dbReference>
<name>A0AAV2YTK1_9STRA</name>
<keyword evidence="3" id="KW-1185">Reference proteome</keyword>